<evidence type="ECO:0000256" key="1">
    <source>
        <dbReference type="SAM" id="MobiDB-lite"/>
    </source>
</evidence>
<accession>A0A3M6VSV6</accession>
<dbReference type="PANTHER" id="PTHR31827">
    <property type="entry name" value="EMB|CAB89363.1"/>
    <property type="match status" value="1"/>
</dbReference>
<evidence type="ECO:0000313" key="2">
    <source>
        <dbReference type="EMBL" id="RMX69844.1"/>
    </source>
</evidence>
<dbReference type="VEuPathDB" id="FungiDB:DD237_000009"/>
<comment type="caution">
    <text evidence="2">The sequence shown here is derived from an EMBL/GenBank/DDBJ whole genome shotgun (WGS) entry which is preliminary data.</text>
</comment>
<dbReference type="Proteomes" id="UP000282087">
    <property type="component" value="Unassembled WGS sequence"/>
</dbReference>
<dbReference type="EMBL" id="QLLG01000012">
    <property type="protein sequence ID" value="RMX69844.1"/>
    <property type="molecule type" value="Genomic_DNA"/>
</dbReference>
<dbReference type="OrthoDB" id="107839at2759"/>
<gene>
    <name evidence="3" type="ORF">DD237_000009</name>
    <name evidence="2" type="ORF">DD238_000582</name>
</gene>
<proteinExistence type="predicted"/>
<protein>
    <submittedName>
        <fullName evidence="2">Uncharacterized protein</fullName>
    </submittedName>
</protein>
<dbReference type="Proteomes" id="UP000286097">
    <property type="component" value="Unassembled WGS sequence"/>
</dbReference>
<keyword evidence="4" id="KW-1185">Reference proteome</keyword>
<dbReference type="AlphaFoldDB" id="A0A3M6VSV6"/>
<organism evidence="2 4">
    <name type="scientific">Peronospora effusa</name>
    <dbReference type="NCBI Taxonomy" id="542832"/>
    <lineage>
        <taxon>Eukaryota</taxon>
        <taxon>Sar</taxon>
        <taxon>Stramenopiles</taxon>
        <taxon>Oomycota</taxon>
        <taxon>Peronosporomycetes</taxon>
        <taxon>Peronosporales</taxon>
        <taxon>Peronosporaceae</taxon>
        <taxon>Peronospora</taxon>
    </lineage>
</organism>
<evidence type="ECO:0000313" key="5">
    <source>
        <dbReference type="Proteomes" id="UP000286097"/>
    </source>
</evidence>
<name>A0A3M6VSV6_9STRA</name>
<feature type="region of interest" description="Disordered" evidence="1">
    <location>
        <begin position="421"/>
        <end position="443"/>
    </location>
</feature>
<reference evidence="4 5" key="1">
    <citation type="submission" date="2018-06" db="EMBL/GenBank/DDBJ databases">
        <title>Comparative genomics of downy mildews reveals potential adaptations to biotrophy.</title>
        <authorList>
            <person name="Fletcher K."/>
            <person name="Klosterman S.J."/>
            <person name="Derevnina L."/>
            <person name="Martin F."/>
            <person name="Koike S."/>
            <person name="Reyes Chin-Wo S."/>
            <person name="Mou B."/>
            <person name="Michelmore R."/>
        </authorList>
    </citation>
    <scope>NUCLEOTIDE SEQUENCE [LARGE SCALE GENOMIC DNA]</scope>
    <source>
        <strain evidence="3 5">R13</strain>
        <strain evidence="2 4">R14</strain>
    </source>
</reference>
<dbReference type="EMBL" id="QKXF01000081">
    <property type="protein sequence ID" value="RQM18315.1"/>
    <property type="molecule type" value="Genomic_DNA"/>
</dbReference>
<sequence length="624" mass="69204">MENKQVENINFMDDAVPRRVMRNPFVTQTFPYQLQQQPSSNFMQLPMEPPSSQSYTYQQMLPGRYWQTPTGLEPLNYEKQGRHGDSLDTGDIVAILDTSSSRRDTEEAGISLEASSDMNMTSFDMNSFQITELTGDSMKDTSELYQRYGCVSPESSATAVEPMKTHFTMDPTADLATGALAVSAISALVDVAYTQFSKPSNPKLKVEQIAKNRKVKCKFPDCPNQARVSQYYGDFCNRHVIVAPCGFPGCRDKAMERAAMCAKHLELGKEALHETLNLRTQNVPVCQTLGCFKNDQGRGYCRGHEKLMMATGHLPPHINKRRLNSAYTMCSYPECTKHSQRHHLCRTHGNLLIVQAHELADRPGATESYDEILAKMQKDIRRCTHENCMKNSQRDRLCTTHLSEKHNQQTKGSIPGSTLALASKEKNESSQQENIRGSNARAIERPRGNKLGYENLLYAGGVCAKHTNKTQNLTSSQGRYDPISSGLAAATLMAGDGNEEAQALSTEGNQPQIFSPWMGVASISCTNPICDRKGYEGQDYCDPCQNLFSRVVVPMHESSVGSWGFPSKIACSDVQPEENLSLCRVANCGQISVYGGLCPSHFQAFETGSLSVDQVKLTSQTQKT</sequence>
<evidence type="ECO:0000313" key="3">
    <source>
        <dbReference type="EMBL" id="RQM18315.1"/>
    </source>
</evidence>
<dbReference type="PANTHER" id="PTHR31827:SF1">
    <property type="entry name" value="EMB|CAB89363.1"/>
    <property type="match status" value="1"/>
</dbReference>
<evidence type="ECO:0000313" key="4">
    <source>
        <dbReference type="Proteomes" id="UP000282087"/>
    </source>
</evidence>